<reference evidence="6 7" key="1">
    <citation type="journal article" date="2016" name="Front. Microbiol.">
        <title>Comparative Genomic Analysis Reveals a Diverse Repertoire of Genes Involved in Prokaryote-Eukaryote Interactions within the Pseudovibrio Genus.</title>
        <authorList>
            <person name="Romano S."/>
            <person name="Fernandez-Guerra A."/>
            <person name="Reen F.J."/>
            <person name="Glockner F.O."/>
            <person name="Crowley S.P."/>
            <person name="O'Sullivan O."/>
            <person name="Cotter P.D."/>
            <person name="Adams C."/>
            <person name="Dobson A.D."/>
            <person name="O'Gara F."/>
        </authorList>
    </citation>
    <scope>NUCLEOTIDE SEQUENCE [LARGE SCALE GENOMIC DNA]</scope>
    <source>
        <strain evidence="6 7">Ad2</strain>
    </source>
</reference>
<dbReference type="STRING" id="989403.SAMN05421798_10986"/>
<evidence type="ECO:0000313" key="6">
    <source>
        <dbReference type="EMBL" id="KZL19856.1"/>
    </source>
</evidence>
<dbReference type="GO" id="GO:0071949">
    <property type="term" value="F:FAD binding"/>
    <property type="evidence" value="ECO:0007669"/>
    <property type="project" value="InterPro"/>
</dbReference>
<keyword evidence="3 6" id="KW-0560">Oxidoreductase</keyword>
<evidence type="ECO:0000259" key="5">
    <source>
        <dbReference type="PROSITE" id="PS51387"/>
    </source>
</evidence>
<dbReference type="InterPro" id="IPR016167">
    <property type="entry name" value="FAD-bd_PCMH_sub1"/>
</dbReference>
<protein>
    <submittedName>
        <fullName evidence="6">L-gulono-1,4-lactone dehydrogenase</fullName>
        <ecNumber evidence="6">1.1.2.-</ecNumber>
    </submittedName>
</protein>
<dbReference type="Gene3D" id="3.30.465.10">
    <property type="match status" value="1"/>
</dbReference>
<accession>A0A165ZG15</accession>
<dbReference type="OrthoDB" id="9800184at2"/>
<dbReference type="GO" id="GO:0016020">
    <property type="term" value="C:membrane"/>
    <property type="evidence" value="ECO:0007669"/>
    <property type="project" value="InterPro"/>
</dbReference>
<dbReference type="PIRSF" id="PIRSF000136">
    <property type="entry name" value="LGO_GLO"/>
    <property type="match status" value="1"/>
</dbReference>
<dbReference type="PROSITE" id="PS51318">
    <property type="entry name" value="TAT"/>
    <property type="match status" value="1"/>
</dbReference>
<dbReference type="InterPro" id="IPR006311">
    <property type="entry name" value="TAT_signal"/>
</dbReference>
<dbReference type="InterPro" id="IPR006094">
    <property type="entry name" value="Oxid_FAD_bind_N"/>
</dbReference>
<dbReference type="InterPro" id="IPR016169">
    <property type="entry name" value="FAD-bd_PCMH_sub2"/>
</dbReference>
<comment type="caution">
    <text evidence="6">The sequence shown here is derived from an EMBL/GenBank/DDBJ whole genome shotgun (WGS) entry which is preliminary data.</text>
</comment>
<dbReference type="Gene3D" id="3.30.43.10">
    <property type="entry name" value="Uridine Diphospho-n-acetylenolpyruvylglucosamine Reductase, domain 2"/>
    <property type="match status" value="1"/>
</dbReference>
<name>A0A165ZG15_9HYPH</name>
<evidence type="ECO:0000256" key="4">
    <source>
        <dbReference type="SAM" id="SignalP"/>
    </source>
</evidence>
<dbReference type="InterPro" id="IPR007173">
    <property type="entry name" value="ALO_C"/>
</dbReference>
<feature type="signal peptide" evidence="4">
    <location>
        <begin position="1"/>
        <end position="20"/>
    </location>
</feature>
<proteinExistence type="predicted"/>
<dbReference type="RefSeq" id="WP_068004804.1">
    <property type="nucleotide sequence ID" value="NZ_FOFM01000009.1"/>
</dbReference>
<gene>
    <name evidence="6" type="ORF">PsAD2_01678</name>
</gene>
<dbReference type="PANTHER" id="PTHR43762">
    <property type="entry name" value="L-GULONOLACTONE OXIDASE"/>
    <property type="match status" value="1"/>
</dbReference>
<dbReference type="InterPro" id="IPR010031">
    <property type="entry name" value="FAD_lactone_oxidase-like"/>
</dbReference>
<dbReference type="NCBIfam" id="TIGR01679">
    <property type="entry name" value="bact_FAD_ox"/>
    <property type="match status" value="1"/>
</dbReference>
<sequence>MKLSRRTLLKLGLGAGALLAVPVGMQAHWSSKDFTRSDYSPTAPKAPAGRRSWRNWSGRYTATPQEIYSAPSEGELAEKIANWEGRIRPVGSGHSFIDIVPTEDLMIDVGQLSGLYDVDKENKTVTFGAGTRLRQAARLAAEQGLGFSNLPDVDVQTLAGSFSTGTHGTGRTLHALHNTVKNFRLIRPDGEVLNVSRDENPELFDAGRVSLGSLGVISQYTLQLVDTYALNRKIYFLKTEDVLDQFIELSKAHRNFEFFILPNTGYSALLTHDLYEGELEGRPPSQDEDFILTLKQLRDVLGWSPWLRRSAFKAYVNTLIPESGLAEDTTDEYWKLLSSSRITKMNEMEYHIPEANAQKAVREVAAVMDSSKESFYPIEVRFTGQDDAWLSPFNDGVRCSIAVHTLHSESYMPLYDAVEPIVRKYGGRPHWGKFHSLDVQHLDELYPNFAQFRELRRDMDPTGKFLNTRLASIFGEDFGASSTS</sequence>
<evidence type="ECO:0000256" key="2">
    <source>
        <dbReference type="ARBA" id="ARBA00022827"/>
    </source>
</evidence>
<dbReference type="GO" id="GO:0003885">
    <property type="term" value="F:D-arabinono-1,4-lactone oxidase activity"/>
    <property type="evidence" value="ECO:0007669"/>
    <property type="project" value="InterPro"/>
</dbReference>
<evidence type="ECO:0000256" key="1">
    <source>
        <dbReference type="ARBA" id="ARBA00022630"/>
    </source>
</evidence>
<dbReference type="Gene3D" id="1.10.45.10">
    <property type="entry name" value="Vanillyl-alcohol Oxidase, Chain A, domain 4"/>
    <property type="match status" value="1"/>
</dbReference>
<organism evidence="6 7">
    <name type="scientific">Pseudovibrio axinellae</name>
    <dbReference type="NCBI Taxonomy" id="989403"/>
    <lineage>
        <taxon>Bacteria</taxon>
        <taxon>Pseudomonadati</taxon>
        <taxon>Pseudomonadota</taxon>
        <taxon>Alphaproteobacteria</taxon>
        <taxon>Hyphomicrobiales</taxon>
        <taxon>Stappiaceae</taxon>
        <taxon>Pseudovibrio</taxon>
    </lineage>
</organism>
<evidence type="ECO:0000256" key="3">
    <source>
        <dbReference type="ARBA" id="ARBA00023002"/>
    </source>
</evidence>
<dbReference type="EC" id="1.1.2.-" evidence="6"/>
<keyword evidence="4" id="KW-0732">Signal</keyword>
<dbReference type="PATRIC" id="fig|989403.3.peg.1783"/>
<evidence type="ECO:0000313" key="7">
    <source>
        <dbReference type="Proteomes" id="UP000076577"/>
    </source>
</evidence>
<dbReference type="PROSITE" id="PS51387">
    <property type="entry name" value="FAD_PCMH"/>
    <property type="match status" value="1"/>
</dbReference>
<dbReference type="InterPro" id="IPR016166">
    <property type="entry name" value="FAD-bd_PCMH"/>
</dbReference>
<dbReference type="Pfam" id="PF04030">
    <property type="entry name" value="ALO"/>
    <property type="match status" value="1"/>
</dbReference>
<feature type="domain" description="FAD-binding PCMH-type" evidence="5">
    <location>
        <begin position="60"/>
        <end position="227"/>
    </location>
</feature>
<keyword evidence="2" id="KW-0274">FAD</keyword>
<dbReference type="EMBL" id="LMCB01000012">
    <property type="protein sequence ID" value="KZL19856.1"/>
    <property type="molecule type" value="Genomic_DNA"/>
</dbReference>
<feature type="chain" id="PRO_5007870053" evidence="4">
    <location>
        <begin position="21"/>
        <end position="484"/>
    </location>
</feature>
<dbReference type="InterPro" id="IPR016171">
    <property type="entry name" value="Vanillyl_alc_oxidase_C-sub2"/>
</dbReference>
<dbReference type="AlphaFoldDB" id="A0A165ZG15"/>
<dbReference type="Pfam" id="PF01565">
    <property type="entry name" value="FAD_binding_4"/>
    <property type="match status" value="1"/>
</dbReference>
<dbReference type="Gene3D" id="3.30.70.2520">
    <property type="match status" value="1"/>
</dbReference>
<dbReference type="PANTHER" id="PTHR43762:SF1">
    <property type="entry name" value="D-ARABINONO-1,4-LACTONE OXIDASE"/>
    <property type="match status" value="1"/>
</dbReference>
<keyword evidence="1" id="KW-0285">Flavoprotein</keyword>
<dbReference type="SUPFAM" id="SSF56176">
    <property type="entry name" value="FAD-binding/transporter-associated domain-like"/>
    <property type="match status" value="1"/>
</dbReference>
<keyword evidence="7" id="KW-1185">Reference proteome</keyword>
<dbReference type="Proteomes" id="UP000076577">
    <property type="component" value="Unassembled WGS sequence"/>
</dbReference>
<dbReference type="InterPro" id="IPR036318">
    <property type="entry name" value="FAD-bd_PCMH-like_sf"/>
</dbReference>